<reference evidence="9" key="1">
    <citation type="journal article" date="2019" name="Int. J. Syst. Evol. Microbiol.">
        <title>The Global Catalogue of Microorganisms (GCM) 10K type strain sequencing project: providing services to taxonomists for standard genome sequencing and annotation.</title>
        <authorList>
            <consortium name="The Broad Institute Genomics Platform"/>
            <consortium name="The Broad Institute Genome Sequencing Center for Infectious Disease"/>
            <person name="Wu L."/>
            <person name="Ma J."/>
        </authorList>
    </citation>
    <scope>NUCLEOTIDE SEQUENCE [LARGE SCALE GENOMIC DNA]</scope>
    <source>
        <strain evidence="9">LMG 29247</strain>
    </source>
</reference>
<proteinExistence type="inferred from homology"/>
<dbReference type="InterPro" id="IPR004446">
    <property type="entry name" value="Heptose_bisP_phosphatase"/>
</dbReference>
<evidence type="ECO:0000256" key="7">
    <source>
        <dbReference type="ARBA" id="ARBA00031828"/>
    </source>
</evidence>
<dbReference type="Gene3D" id="3.40.50.1000">
    <property type="entry name" value="HAD superfamily/HAD-like"/>
    <property type="match status" value="1"/>
</dbReference>
<evidence type="ECO:0000256" key="5">
    <source>
        <dbReference type="ARBA" id="ARBA00022801"/>
    </source>
</evidence>
<protein>
    <recommendedName>
        <fullName evidence="7">D,D-heptose 1,7-bisphosphate phosphatase</fullName>
    </recommendedName>
</protein>
<dbReference type="Pfam" id="PF13242">
    <property type="entry name" value="Hydrolase_like"/>
    <property type="match status" value="1"/>
</dbReference>
<dbReference type="CDD" id="cd07503">
    <property type="entry name" value="HAD_HisB-N"/>
    <property type="match status" value="1"/>
</dbReference>
<comment type="similarity">
    <text evidence="2">Belongs to the GmhB family.</text>
</comment>
<keyword evidence="9" id="KW-1185">Reference proteome</keyword>
<dbReference type="InterPro" id="IPR006543">
    <property type="entry name" value="Histidinol-phos"/>
</dbReference>
<dbReference type="NCBIfam" id="TIGR01656">
    <property type="entry name" value="Histidinol-ppas"/>
    <property type="match status" value="1"/>
</dbReference>
<accession>A0ABW4KSB5</accession>
<evidence type="ECO:0000256" key="3">
    <source>
        <dbReference type="ARBA" id="ARBA00022490"/>
    </source>
</evidence>
<dbReference type="NCBIfam" id="TIGR01662">
    <property type="entry name" value="HAD-SF-IIIA"/>
    <property type="match status" value="1"/>
</dbReference>
<dbReference type="InterPro" id="IPR006549">
    <property type="entry name" value="HAD-SF_hydro_IIIA"/>
</dbReference>
<organism evidence="8 9">
    <name type="scientific">Ottowia flava</name>
    <dbReference type="NCBI Taxonomy" id="2675430"/>
    <lineage>
        <taxon>Bacteria</taxon>
        <taxon>Pseudomonadati</taxon>
        <taxon>Pseudomonadota</taxon>
        <taxon>Betaproteobacteria</taxon>
        <taxon>Burkholderiales</taxon>
        <taxon>Comamonadaceae</taxon>
        <taxon>Ottowia</taxon>
    </lineage>
</organism>
<dbReference type="InterPro" id="IPR036412">
    <property type="entry name" value="HAD-like_sf"/>
</dbReference>
<dbReference type="EMBL" id="JBHUEJ010000015">
    <property type="protein sequence ID" value="MFD1710388.1"/>
    <property type="molecule type" value="Genomic_DNA"/>
</dbReference>
<dbReference type="PANTHER" id="PTHR42891">
    <property type="entry name" value="D-GLYCERO-BETA-D-MANNO-HEPTOSE-1,7-BISPHOSPHATE 7-PHOSPHATASE"/>
    <property type="match status" value="1"/>
</dbReference>
<dbReference type="RefSeq" id="WP_147912129.1">
    <property type="nucleotide sequence ID" value="NZ_JBHUEJ010000015.1"/>
</dbReference>
<evidence type="ECO:0000256" key="2">
    <source>
        <dbReference type="ARBA" id="ARBA00005628"/>
    </source>
</evidence>
<dbReference type="GO" id="GO:0034200">
    <property type="term" value="F:D-glycero-beta-D-manno-heptose 1,7-bisphosphate 7-phosphatase activity"/>
    <property type="evidence" value="ECO:0007669"/>
    <property type="project" value="UniProtKB-EC"/>
</dbReference>
<keyword evidence="3" id="KW-0963">Cytoplasm</keyword>
<evidence type="ECO:0000256" key="6">
    <source>
        <dbReference type="ARBA" id="ARBA00023277"/>
    </source>
</evidence>
<name>A0ABW4KSB5_9BURK</name>
<gene>
    <name evidence="8" type="primary">gmhB</name>
    <name evidence="8" type="ORF">ACFSF0_07205</name>
</gene>
<comment type="subcellular location">
    <subcellularLocation>
        <location evidence="1">Cytoplasm</location>
    </subcellularLocation>
</comment>
<sequence>MKLVIVDRDGTVCVEREGYIQTPDEWEPLPGALDAIARLNHAGFHVVIAANMPGLGRGLFDMAALNAIHTKMAKQLAAIGARIEAVFFCPHAPDDACECRKPAPGLFHKIGERYKVDLKQVHAVGNSLNDVLAAQAAGCVPHLVLTGRHAPAAGEALPPGYPTTTRVHADLAEFATHFIAAHEAAAALMAAGTPGQAVAGVASML</sequence>
<keyword evidence="6" id="KW-0119">Carbohydrate metabolism</keyword>
<dbReference type="SUPFAM" id="SSF56784">
    <property type="entry name" value="HAD-like"/>
    <property type="match status" value="1"/>
</dbReference>
<evidence type="ECO:0000256" key="1">
    <source>
        <dbReference type="ARBA" id="ARBA00004496"/>
    </source>
</evidence>
<dbReference type="PANTHER" id="PTHR42891:SF1">
    <property type="entry name" value="D-GLYCERO-BETA-D-MANNO-HEPTOSE-1,7-BISPHOSPHATE 7-PHOSPHATASE"/>
    <property type="match status" value="1"/>
</dbReference>
<keyword evidence="5 8" id="KW-0378">Hydrolase</keyword>
<comment type="caution">
    <text evidence="8">The sequence shown here is derived from an EMBL/GenBank/DDBJ whole genome shotgun (WGS) entry which is preliminary data.</text>
</comment>
<dbReference type="InterPro" id="IPR023214">
    <property type="entry name" value="HAD_sf"/>
</dbReference>
<evidence type="ECO:0000256" key="4">
    <source>
        <dbReference type="ARBA" id="ARBA00022723"/>
    </source>
</evidence>
<dbReference type="NCBIfam" id="NF006506">
    <property type="entry name" value="PRK08942.1"/>
    <property type="match status" value="1"/>
</dbReference>
<dbReference type="Proteomes" id="UP001597304">
    <property type="component" value="Unassembled WGS sequence"/>
</dbReference>
<keyword evidence="4" id="KW-0479">Metal-binding</keyword>
<evidence type="ECO:0000313" key="8">
    <source>
        <dbReference type="EMBL" id="MFD1710388.1"/>
    </source>
</evidence>
<evidence type="ECO:0000313" key="9">
    <source>
        <dbReference type="Proteomes" id="UP001597304"/>
    </source>
</evidence>